<feature type="domain" description="DUF2007" evidence="1">
    <location>
        <begin position="5"/>
        <end position="68"/>
    </location>
</feature>
<protein>
    <recommendedName>
        <fullName evidence="1">DUF2007 domain-containing protein</fullName>
    </recommendedName>
</protein>
<proteinExistence type="predicted"/>
<dbReference type="AlphaFoldDB" id="A0A382CLL0"/>
<dbReference type="EMBL" id="UINC01035022">
    <property type="protein sequence ID" value="SVB26759.1"/>
    <property type="molecule type" value="Genomic_DNA"/>
</dbReference>
<dbReference type="Pfam" id="PF09413">
    <property type="entry name" value="DUF2007"/>
    <property type="match status" value="1"/>
</dbReference>
<reference evidence="2" key="1">
    <citation type="submission" date="2018-05" db="EMBL/GenBank/DDBJ databases">
        <authorList>
            <person name="Lanie J.A."/>
            <person name="Ng W.-L."/>
            <person name="Kazmierczak K.M."/>
            <person name="Andrzejewski T.M."/>
            <person name="Davidsen T.M."/>
            <person name="Wayne K.J."/>
            <person name="Tettelin H."/>
            <person name="Glass J.I."/>
            <person name="Rusch D."/>
            <person name="Podicherti R."/>
            <person name="Tsui H.-C.T."/>
            <person name="Winkler M.E."/>
        </authorList>
    </citation>
    <scope>NUCLEOTIDE SEQUENCE</scope>
</reference>
<sequence>MDRVTVFNAFNPVQAQIIGARLRTAGLDATVEGEAAALSMEGYALAAGGIRVQVPSSQEADARQLIEAHEEDES</sequence>
<dbReference type="InterPro" id="IPR018551">
    <property type="entry name" value="DUF2007"/>
</dbReference>
<accession>A0A382CLL0</accession>
<dbReference type="Gene3D" id="3.30.70.790">
    <property type="entry name" value="UreE, C-terminal domain"/>
    <property type="match status" value="1"/>
</dbReference>
<name>A0A382CLL0_9ZZZZ</name>
<organism evidence="2">
    <name type="scientific">marine metagenome</name>
    <dbReference type="NCBI Taxonomy" id="408172"/>
    <lineage>
        <taxon>unclassified sequences</taxon>
        <taxon>metagenomes</taxon>
        <taxon>ecological metagenomes</taxon>
    </lineage>
</organism>
<evidence type="ECO:0000259" key="1">
    <source>
        <dbReference type="Pfam" id="PF09413"/>
    </source>
</evidence>
<evidence type="ECO:0000313" key="2">
    <source>
        <dbReference type="EMBL" id="SVB26759.1"/>
    </source>
</evidence>
<gene>
    <name evidence="2" type="ORF">METZ01_LOCUS179613</name>
</gene>